<feature type="region of interest" description="Disordered" evidence="1">
    <location>
        <begin position="184"/>
        <end position="229"/>
    </location>
</feature>
<evidence type="ECO:0000313" key="3">
    <source>
        <dbReference type="Proteomes" id="UP001219525"/>
    </source>
</evidence>
<feature type="compositionally biased region" description="Basic and acidic residues" evidence="1">
    <location>
        <begin position="114"/>
        <end position="124"/>
    </location>
</feature>
<gene>
    <name evidence="2" type="ORF">GGX14DRAFT_393116</name>
</gene>
<feature type="compositionally biased region" description="Polar residues" evidence="1">
    <location>
        <begin position="188"/>
        <end position="199"/>
    </location>
</feature>
<dbReference type="Proteomes" id="UP001219525">
    <property type="component" value="Unassembled WGS sequence"/>
</dbReference>
<organism evidence="2 3">
    <name type="scientific">Mycena pura</name>
    <dbReference type="NCBI Taxonomy" id="153505"/>
    <lineage>
        <taxon>Eukaryota</taxon>
        <taxon>Fungi</taxon>
        <taxon>Dikarya</taxon>
        <taxon>Basidiomycota</taxon>
        <taxon>Agaricomycotina</taxon>
        <taxon>Agaricomycetes</taxon>
        <taxon>Agaricomycetidae</taxon>
        <taxon>Agaricales</taxon>
        <taxon>Marasmiineae</taxon>
        <taxon>Mycenaceae</taxon>
        <taxon>Mycena</taxon>
    </lineage>
</organism>
<name>A0AAD6YF96_9AGAR</name>
<dbReference type="EMBL" id="JARJCW010000021">
    <property type="protein sequence ID" value="KAJ7213631.1"/>
    <property type="molecule type" value="Genomic_DNA"/>
</dbReference>
<feature type="region of interest" description="Disordered" evidence="1">
    <location>
        <begin position="114"/>
        <end position="138"/>
    </location>
</feature>
<protein>
    <submittedName>
        <fullName evidence="2">Uncharacterized protein</fullName>
    </submittedName>
</protein>
<dbReference type="AlphaFoldDB" id="A0AAD6YF96"/>
<reference evidence="2" key="1">
    <citation type="submission" date="2023-03" db="EMBL/GenBank/DDBJ databases">
        <title>Massive genome expansion in bonnet fungi (Mycena s.s.) driven by repeated elements and novel gene families across ecological guilds.</title>
        <authorList>
            <consortium name="Lawrence Berkeley National Laboratory"/>
            <person name="Harder C.B."/>
            <person name="Miyauchi S."/>
            <person name="Viragh M."/>
            <person name="Kuo A."/>
            <person name="Thoen E."/>
            <person name="Andreopoulos B."/>
            <person name="Lu D."/>
            <person name="Skrede I."/>
            <person name="Drula E."/>
            <person name="Henrissat B."/>
            <person name="Morin E."/>
            <person name="Kohler A."/>
            <person name="Barry K."/>
            <person name="LaButti K."/>
            <person name="Morin E."/>
            <person name="Salamov A."/>
            <person name="Lipzen A."/>
            <person name="Mereny Z."/>
            <person name="Hegedus B."/>
            <person name="Baldrian P."/>
            <person name="Stursova M."/>
            <person name="Weitz H."/>
            <person name="Taylor A."/>
            <person name="Grigoriev I.V."/>
            <person name="Nagy L.G."/>
            <person name="Martin F."/>
            <person name="Kauserud H."/>
        </authorList>
    </citation>
    <scope>NUCLEOTIDE SEQUENCE</scope>
    <source>
        <strain evidence="2">9144</strain>
    </source>
</reference>
<feature type="compositionally biased region" description="Basic and acidic residues" evidence="1">
    <location>
        <begin position="220"/>
        <end position="229"/>
    </location>
</feature>
<comment type="caution">
    <text evidence="2">The sequence shown here is derived from an EMBL/GenBank/DDBJ whole genome shotgun (WGS) entry which is preliminary data.</text>
</comment>
<sequence>MRPPPEIHARLWARTRYCRIEAPRFLWIPDYTSRANSISLIPWMLATCSIRTKHVADGPGYTASRRVGQRTIKRIDLAKREAISGEGPGVGPGRGLTGSWDCLVPGSDHQLVGRHMESPGDRRISSRTCQSHRRHHPRAGAMRWIRARRPVPKFGCSDHVHERDWALFYMTCCDRQRSLQAAVLHPSSIRTHTPTTGNNALRHGQQRPATRRATRGRATRARDTGTKGS</sequence>
<feature type="compositionally biased region" description="Basic residues" evidence="1">
    <location>
        <begin position="209"/>
        <end position="219"/>
    </location>
</feature>
<keyword evidence="3" id="KW-1185">Reference proteome</keyword>
<evidence type="ECO:0000256" key="1">
    <source>
        <dbReference type="SAM" id="MobiDB-lite"/>
    </source>
</evidence>
<proteinExistence type="predicted"/>
<evidence type="ECO:0000313" key="2">
    <source>
        <dbReference type="EMBL" id="KAJ7213631.1"/>
    </source>
</evidence>
<accession>A0AAD6YF96</accession>